<dbReference type="InterPro" id="IPR011611">
    <property type="entry name" value="PfkB_dom"/>
</dbReference>
<proteinExistence type="predicted"/>
<keyword evidence="2 4" id="KW-0418">Kinase</keyword>
<keyword evidence="1" id="KW-0808">Transferase</keyword>
<evidence type="ECO:0000259" key="3">
    <source>
        <dbReference type="Pfam" id="PF00294"/>
    </source>
</evidence>
<dbReference type="Pfam" id="PF00294">
    <property type="entry name" value="PfkB"/>
    <property type="match status" value="1"/>
</dbReference>
<sequence length="105" mass="10708">MAAPADAGPHEAVLKRGDAGAASHCDGAYREVAAFPNEPVGTVGAGDAFVAGYLAATLDDRSPAERLRQGSACGALACLNTGDWEGTPTRRDLSAFLDGTHPVVR</sequence>
<dbReference type="EMBL" id="JAURUE010000001">
    <property type="protein sequence ID" value="MDP9612822.1"/>
    <property type="molecule type" value="Genomic_DNA"/>
</dbReference>
<evidence type="ECO:0000313" key="4">
    <source>
        <dbReference type="EMBL" id="MDP9612822.1"/>
    </source>
</evidence>
<organism evidence="4 5">
    <name type="scientific">Streptomyces demainii</name>
    <dbReference type="NCBI Taxonomy" id="588122"/>
    <lineage>
        <taxon>Bacteria</taxon>
        <taxon>Bacillati</taxon>
        <taxon>Actinomycetota</taxon>
        <taxon>Actinomycetes</taxon>
        <taxon>Kitasatosporales</taxon>
        <taxon>Streptomycetaceae</taxon>
        <taxon>Streptomyces</taxon>
    </lineage>
</organism>
<dbReference type="Proteomes" id="UP001234880">
    <property type="component" value="Unassembled WGS sequence"/>
</dbReference>
<dbReference type="PANTHER" id="PTHR10584:SF166">
    <property type="entry name" value="RIBOKINASE"/>
    <property type="match status" value="1"/>
</dbReference>
<dbReference type="SUPFAM" id="SSF53613">
    <property type="entry name" value="Ribokinase-like"/>
    <property type="match status" value="1"/>
</dbReference>
<accession>A0ABT9KWL7</accession>
<dbReference type="Gene3D" id="3.40.1190.20">
    <property type="match status" value="1"/>
</dbReference>
<gene>
    <name evidence="4" type="ORF">JOF35_005099</name>
</gene>
<name>A0ABT9KWL7_9ACTN</name>
<dbReference type="PANTHER" id="PTHR10584">
    <property type="entry name" value="SUGAR KINASE"/>
    <property type="match status" value="1"/>
</dbReference>
<dbReference type="GO" id="GO:0016301">
    <property type="term" value="F:kinase activity"/>
    <property type="evidence" value="ECO:0007669"/>
    <property type="project" value="UniProtKB-KW"/>
</dbReference>
<comment type="caution">
    <text evidence="4">The sequence shown here is derived from an EMBL/GenBank/DDBJ whole genome shotgun (WGS) entry which is preliminary data.</text>
</comment>
<feature type="domain" description="Carbohydrate kinase PfkB" evidence="3">
    <location>
        <begin position="6"/>
        <end position="89"/>
    </location>
</feature>
<reference evidence="4 5" key="1">
    <citation type="submission" date="2023-07" db="EMBL/GenBank/DDBJ databases">
        <title>Sequencing the genomes of 1000 actinobacteria strains.</title>
        <authorList>
            <person name="Klenk H.-P."/>
        </authorList>
    </citation>
    <scope>NUCLEOTIDE SEQUENCE [LARGE SCALE GENOMIC DNA]</scope>
    <source>
        <strain evidence="4 5">DSM 41600</strain>
    </source>
</reference>
<evidence type="ECO:0000256" key="2">
    <source>
        <dbReference type="ARBA" id="ARBA00022777"/>
    </source>
</evidence>
<protein>
    <submittedName>
        <fullName evidence="4">Sugar/nucleoside kinase (Ribokinase family)</fullName>
    </submittedName>
</protein>
<keyword evidence="5" id="KW-1185">Reference proteome</keyword>
<evidence type="ECO:0000313" key="5">
    <source>
        <dbReference type="Proteomes" id="UP001234880"/>
    </source>
</evidence>
<evidence type="ECO:0000256" key="1">
    <source>
        <dbReference type="ARBA" id="ARBA00022679"/>
    </source>
</evidence>
<dbReference type="InterPro" id="IPR029056">
    <property type="entry name" value="Ribokinase-like"/>
</dbReference>